<sequence length="126" mass="13201">MSLHNIGLRMGGASSAVFAAQGVFLLGNAAYTILYPSSAANFPGSSLKGTPNGTVQCIGLTSLALGTYYLISTYQRDTLIMASSVPSRLVAAFVMHRAGGSWVQVAAFETSMAIVASAALIWDRYM</sequence>
<comment type="caution">
    <text evidence="2">The sequence shown here is derived from an EMBL/GenBank/DDBJ whole genome shotgun (WGS) entry which is preliminary data.</text>
</comment>
<accession>A0A1Q5UEH7</accession>
<evidence type="ECO:0000256" key="1">
    <source>
        <dbReference type="SAM" id="Phobius"/>
    </source>
</evidence>
<reference evidence="2 3" key="1">
    <citation type="submission" date="2016-10" db="EMBL/GenBank/DDBJ databases">
        <title>Genome sequence of the ascomycete fungus Penicillium subrubescens.</title>
        <authorList>
            <person name="De Vries R.P."/>
            <person name="Peng M."/>
            <person name="Dilokpimol A."/>
            <person name="Hilden K."/>
            <person name="Makela M.R."/>
            <person name="Grigoriev I."/>
            <person name="Riley R."/>
            <person name="Granchi Z."/>
        </authorList>
    </citation>
    <scope>NUCLEOTIDE SEQUENCE [LARGE SCALE GENOMIC DNA]</scope>
    <source>
        <strain evidence="2 3">CBS 132785</strain>
    </source>
</reference>
<dbReference type="Proteomes" id="UP000186955">
    <property type="component" value="Unassembled WGS sequence"/>
</dbReference>
<evidence type="ECO:0008006" key="4">
    <source>
        <dbReference type="Google" id="ProtNLM"/>
    </source>
</evidence>
<organism evidence="2 3">
    <name type="scientific">Penicillium subrubescens</name>
    <dbReference type="NCBI Taxonomy" id="1316194"/>
    <lineage>
        <taxon>Eukaryota</taxon>
        <taxon>Fungi</taxon>
        <taxon>Dikarya</taxon>
        <taxon>Ascomycota</taxon>
        <taxon>Pezizomycotina</taxon>
        <taxon>Eurotiomycetes</taxon>
        <taxon>Eurotiomycetidae</taxon>
        <taxon>Eurotiales</taxon>
        <taxon>Aspergillaceae</taxon>
        <taxon>Penicillium</taxon>
    </lineage>
</organism>
<feature type="transmembrane region" description="Helical" evidence="1">
    <location>
        <begin position="102"/>
        <end position="122"/>
    </location>
</feature>
<keyword evidence="3" id="KW-1185">Reference proteome</keyword>
<feature type="transmembrane region" description="Helical" evidence="1">
    <location>
        <begin position="53"/>
        <end position="71"/>
    </location>
</feature>
<dbReference type="OrthoDB" id="10042947at2759"/>
<proteinExistence type="predicted"/>
<feature type="transmembrane region" description="Helical" evidence="1">
    <location>
        <begin position="12"/>
        <end position="33"/>
    </location>
</feature>
<evidence type="ECO:0000313" key="2">
    <source>
        <dbReference type="EMBL" id="OKP10878.1"/>
    </source>
</evidence>
<name>A0A1Q5UEH7_9EURO</name>
<keyword evidence="1" id="KW-0472">Membrane</keyword>
<dbReference type="AlphaFoldDB" id="A0A1Q5UEH7"/>
<protein>
    <recommendedName>
        <fullName evidence="4">Ergosterol biosynthetic protein 28</fullName>
    </recommendedName>
</protein>
<keyword evidence="1" id="KW-0812">Transmembrane</keyword>
<keyword evidence="1" id="KW-1133">Transmembrane helix</keyword>
<dbReference type="EMBL" id="MNBE01000310">
    <property type="protein sequence ID" value="OKP10878.1"/>
    <property type="molecule type" value="Genomic_DNA"/>
</dbReference>
<gene>
    <name evidence="2" type="ORF">PENSUB_3698</name>
</gene>
<evidence type="ECO:0000313" key="3">
    <source>
        <dbReference type="Proteomes" id="UP000186955"/>
    </source>
</evidence>